<evidence type="ECO:0000313" key="2">
    <source>
        <dbReference type="Proteomes" id="UP000324021"/>
    </source>
</evidence>
<accession>A0A1G6Y4B7</accession>
<dbReference type="AlphaFoldDB" id="A0A1G6Y4B7"/>
<name>A0A1G6Y4B7_9EURY</name>
<proteinExistence type="predicted"/>
<sequence>MDTETTPTVDDDAPALAGAIVKHAGAVCETADHLWRVLGRVVIPTDGLTDARQQATVANGTEPMARVYLYQTIYDLAQSEVADRLEERPALLKELGLETAPSQQTISYAWDQFSKQTELTLTAAATGIAQEAIDHGVIMEARVPIIPDEDDINEDGDEPTATREHVREHGRKVVELARRHAFGEFDSHRSDNTVYEDEQILDLFSSACLTQGSAHSEGEAGWFLDENDICDDSTFLRVIKQFAMPADQEVPTSLQEQQIEDIVAFTEVFREHLMDAFDTATENILKTIRYEDPFDDRHVVAAVDFTHVPYHVWPWIDKDEEIPKSAYPPMVSGYIDDGELKHGYTFATITIVGNAVPIILGIEPVKEHSAWEPADAPADSKADVVARLLSRAQQYVDLDEVLLDRGFYAKEVRAEIDGRELLYTMPVPKYEPDYRAIKKIKSKDGVDAAVNNDIPVGIDGDVDHTAAYLYVPATSEDADGNYAVFVTNRDHVAPDEIAHVTNSYSRRWDIENQYKSVQSYLPKTSSKDYRVRLFNFTFATLLYNLWRLTDFLVKVGMDREIRSPPVVTARTFVRAVGQSLREIG</sequence>
<gene>
    <name evidence="1" type="ORF">SAMN05192552_10584</name>
</gene>
<protein>
    <recommendedName>
        <fullName evidence="3">DDE family transposase</fullName>
    </recommendedName>
</protein>
<dbReference type="Proteomes" id="UP000324021">
    <property type="component" value="Unassembled WGS sequence"/>
</dbReference>
<reference evidence="1 2" key="1">
    <citation type="submission" date="2016-10" db="EMBL/GenBank/DDBJ databases">
        <authorList>
            <person name="Varghese N."/>
            <person name="Submissions S."/>
        </authorList>
    </citation>
    <scope>NUCLEOTIDE SEQUENCE [LARGE SCALE GENOMIC DNA]</scope>
    <source>
        <strain evidence="1 2">CDM_1</strain>
    </source>
</reference>
<evidence type="ECO:0008006" key="3">
    <source>
        <dbReference type="Google" id="ProtNLM"/>
    </source>
</evidence>
<dbReference type="RefSeq" id="WP_149782641.1">
    <property type="nucleotide sequence ID" value="NZ_FMZP01000058.1"/>
</dbReference>
<evidence type="ECO:0000313" key="1">
    <source>
        <dbReference type="EMBL" id="SDD85142.1"/>
    </source>
</evidence>
<dbReference type="EMBL" id="FMZP01000058">
    <property type="protein sequence ID" value="SDD85142.1"/>
    <property type="molecule type" value="Genomic_DNA"/>
</dbReference>
<organism evidence="1 2">
    <name type="scientific">Natrinema hispanicum</name>
    <dbReference type="NCBI Taxonomy" id="392421"/>
    <lineage>
        <taxon>Archaea</taxon>
        <taxon>Methanobacteriati</taxon>
        <taxon>Methanobacteriota</taxon>
        <taxon>Stenosarchaea group</taxon>
        <taxon>Halobacteria</taxon>
        <taxon>Halobacteriales</taxon>
        <taxon>Natrialbaceae</taxon>
        <taxon>Natrinema</taxon>
    </lineage>
</organism>